<dbReference type="HOGENOM" id="CLU_399414_0_0_6"/>
<protein>
    <submittedName>
        <fullName evidence="1">Uncharacterized protein</fullName>
    </submittedName>
</protein>
<dbReference type="RefSeq" id="WP_016163953.1">
    <property type="nucleotide sequence ID" value="NZ_KE007347.1"/>
</dbReference>
<dbReference type="Proteomes" id="UP000016203">
    <property type="component" value="Unassembled WGS sequence"/>
</dbReference>
<sequence>MDNKIIRASLLGDQIAENDRFNLSINFIETAAYRTIIESKDATVVIGRRGTGKSAIFYKLHEVWRQQKNYTIAISPEDQETIFFRRVFSFFNVNYSTARAAAKLFVKYGFYLEILNSFSKDYKLKDVCTNDLVIFKELTEWQKYNQNSFFMRLALKMQDVLKSYKDPELALGLLSADLRLQDFERFIEKNIVTKRNNICILVDKLDEGYENDEIGAAIVSGTILSGVELNKKFEKIRVIIFQRDNIIRSVARYDDDYTRNIEGELIRIHWDVRQLFNLVTKRINSSLNLNLENSRKIWDRIAVDQGLGNELKGEEGFKKCLQFTLYRPRDIISLLNKAFYQCLSEDRNNLIMRDIEAAAKLISKARLDDLQKEYYAIFPSIKPAVNAFMGTTSKMSVDEMLQTVESYFSSVISLSEKEKLDYSVLSSSGVLRSLYSVGFVGIYDSQSNIFTFCHDGRNPDREFRDNDNVLIHPCYWIALNLSKNALSPDDAEQINDEYEIEVTSLAPQLRSQKIGELTSALGNIKDGISDASEFEKWCFNVLKLIFSSHLDNFNLHPNGAATQRRDVIATNLEVSTVWKRIKADYDVRHVIFEIKNYKDIGSDEYRQMASYLNKNYGKLGFIITKSDLNEPKKGVELDWCKEMYNTQGKLIIKLNAKFLASILSKLRNPEKYDVIDKSFAKLLDNYETQYLGEFKHEVRQFEKSYDNQQAEQISLMV</sequence>
<reference evidence="1 2" key="1">
    <citation type="submission" date="2013-03" db="EMBL/GenBank/DDBJ databases">
        <title>The Genome Sequence of Acinetobacter sp. CIP 110321.</title>
        <authorList>
            <consortium name="The Broad Institute Genome Sequencing Platform"/>
            <consortium name="The Broad Institute Genome Sequencing Center for Infectious Disease"/>
            <person name="Cerqueira G."/>
            <person name="Feldgarden M."/>
            <person name="Courvalin P."/>
            <person name="Perichon B."/>
            <person name="Grillot-Courvalin C."/>
            <person name="Clermont D."/>
            <person name="Rocha E."/>
            <person name="Yoon E.-J."/>
            <person name="Nemec A."/>
            <person name="Walker B."/>
            <person name="Young S.K."/>
            <person name="Zeng Q."/>
            <person name="Gargeya S."/>
            <person name="Fitzgerald M."/>
            <person name="Haas B."/>
            <person name="Abouelleil A."/>
            <person name="Alvarado L."/>
            <person name="Arachchi H.M."/>
            <person name="Berlin A.M."/>
            <person name="Chapman S.B."/>
            <person name="Dewar J."/>
            <person name="Goldberg J."/>
            <person name="Griggs A."/>
            <person name="Gujja S."/>
            <person name="Hansen M."/>
            <person name="Howarth C."/>
            <person name="Imamovic A."/>
            <person name="Larimer J."/>
            <person name="McCowan C."/>
            <person name="Murphy C."/>
            <person name="Neiman D."/>
            <person name="Pearson M."/>
            <person name="Priest M."/>
            <person name="Roberts A."/>
            <person name="Saif S."/>
            <person name="Shea T."/>
            <person name="Sisk P."/>
            <person name="Sykes S."/>
            <person name="Wortman J."/>
            <person name="Nusbaum C."/>
            <person name="Birren B."/>
        </authorList>
    </citation>
    <scope>NUCLEOTIDE SEQUENCE [LARGE SCALE GENOMIC DNA]</scope>
    <source>
        <strain evidence="1 2">CIP 110321</strain>
    </source>
</reference>
<dbReference type="InterPro" id="IPR027417">
    <property type="entry name" value="P-loop_NTPase"/>
</dbReference>
<evidence type="ECO:0000313" key="1">
    <source>
        <dbReference type="EMBL" id="EOR07940.1"/>
    </source>
</evidence>
<dbReference type="InterPro" id="IPR059206">
    <property type="entry name" value="Sll1717-like"/>
</dbReference>
<dbReference type="AlphaFoldDB" id="R9B0Y5"/>
<evidence type="ECO:0000313" key="2">
    <source>
        <dbReference type="Proteomes" id="UP000016203"/>
    </source>
</evidence>
<dbReference type="EMBL" id="AQFL01000012">
    <property type="protein sequence ID" value="EOR07940.1"/>
    <property type="molecule type" value="Genomic_DNA"/>
</dbReference>
<comment type="caution">
    <text evidence="1">The sequence shown here is derived from an EMBL/GenBank/DDBJ whole genome shotgun (WGS) entry which is preliminary data.</text>
</comment>
<proteinExistence type="predicted"/>
<gene>
    <name evidence="1" type="ORF">F896_02313</name>
</gene>
<organism evidence="1 2">
    <name type="scientific">Acinetobacter genomosp. 15BJ</name>
    <dbReference type="NCBI Taxonomy" id="106651"/>
    <lineage>
        <taxon>Bacteria</taxon>
        <taxon>Pseudomonadati</taxon>
        <taxon>Pseudomonadota</taxon>
        <taxon>Gammaproteobacteria</taxon>
        <taxon>Moraxellales</taxon>
        <taxon>Moraxellaceae</taxon>
        <taxon>Acinetobacter</taxon>
    </lineage>
</organism>
<name>R9B0Y5_9GAMM</name>
<dbReference type="SUPFAM" id="SSF52540">
    <property type="entry name" value="P-loop containing nucleoside triphosphate hydrolases"/>
    <property type="match status" value="1"/>
</dbReference>
<dbReference type="NCBIfam" id="NF047389">
    <property type="entry name" value="ATPase_Sll1717"/>
    <property type="match status" value="1"/>
</dbReference>
<accession>R9B0Y5</accession>